<comment type="caution">
    <text evidence="3">The sequence shown here is derived from an EMBL/GenBank/DDBJ whole genome shotgun (WGS) entry which is preliminary data.</text>
</comment>
<evidence type="ECO:0000313" key="3">
    <source>
        <dbReference type="EMBL" id="MBB4924237.1"/>
    </source>
</evidence>
<dbReference type="SUPFAM" id="SSF52799">
    <property type="entry name" value="(Phosphotyrosine protein) phosphatases II"/>
    <property type="match status" value="1"/>
</dbReference>
<dbReference type="InterPro" id="IPR029021">
    <property type="entry name" value="Prot-tyrosine_phosphatase-like"/>
</dbReference>
<dbReference type="Gene3D" id="3.90.190.10">
    <property type="entry name" value="Protein tyrosine phosphatase superfamily"/>
    <property type="match status" value="1"/>
</dbReference>
<dbReference type="PANTHER" id="PTHR31126:SF1">
    <property type="entry name" value="TYROSINE SPECIFIC PROTEIN PHOSPHATASES DOMAIN-CONTAINING PROTEIN"/>
    <property type="match status" value="1"/>
</dbReference>
<gene>
    <name evidence="3" type="ORF">FHR34_003230</name>
</gene>
<dbReference type="AlphaFoldDB" id="A0A7W7VVC1"/>
<comment type="similarity">
    <text evidence="1">Belongs to the protein-tyrosine phosphatase family.</text>
</comment>
<reference evidence="3 4" key="1">
    <citation type="submission" date="2020-08" db="EMBL/GenBank/DDBJ databases">
        <title>Sequencing the genomes of 1000 actinobacteria strains.</title>
        <authorList>
            <person name="Klenk H.-P."/>
        </authorList>
    </citation>
    <scope>NUCLEOTIDE SEQUENCE [LARGE SCALE GENOMIC DNA]</scope>
    <source>
        <strain evidence="3 4">DSM 41654</strain>
    </source>
</reference>
<keyword evidence="4" id="KW-1185">Reference proteome</keyword>
<dbReference type="PROSITE" id="PS50056">
    <property type="entry name" value="TYR_PHOSPHATASE_2"/>
    <property type="match status" value="1"/>
</dbReference>
<keyword evidence="3" id="KW-0378">Hydrolase</keyword>
<dbReference type="Proteomes" id="UP000540506">
    <property type="component" value="Unassembled WGS sequence"/>
</dbReference>
<dbReference type="EC" id="3.1.3.48" evidence="3"/>
<dbReference type="InterPro" id="IPR026893">
    <property type="entry name" value="Tyr/Ser_Pase_IphP-type"/>
</dbReference>
<dbReference type="GO" id="GO:0004725">
    <property type="term" value="F:protein tyrosine phosphatase activity"/>
    <property type="evidence" value="ECO:0007669"/>
    <property type="project" value="UniProtKB-EC"/>
</dbReference>
<dbReference type="PANTHER" id="PTHR31126">
    <property type="entry name" value="TYROSINE-PROTEIN PHOSPHATASE"/>
    <property type="match status" value="1"/>
</dbReference>
<protein>
    <submittedName>
        <fullName evidence="3">Protein-tyrosine phosphatase</fullName>
        <ecNumber evidence="3">3.1.3.48</ecNumber>
    </submittedName>
</protein>
<evidence type="ECO:0000259" key="2">
    <source>
        <dbReference type="PROSITE" id="PS50056"/>
    </source>
</evidence>
<proteinExistence type="inferred from homology"/>
<dbReference type="InterPro" id="IPR000387">
    <property type="entry name" value="Tyr_Pase_dom"/>
</dbReference>
<feature type="domain" description="Tyrosine specific protein phosphatases" evidence="2">
    <location>
        <begin position="112"/>
        <end position="148"/>
    </location>
</feature>
<dbReference type="Pfam" id="PF13350">
    <property type="entry name" value="Y_phosphatase3"/>
    <property type="match status" value="1"/>
</dbReference>
<organism evidence="3 4">
    <name type="scientific">Kitasatospora kifunensis</name>
    <name type="common">Streptomyces kifunensis</name>
    <dbReference type="NCBI Taxonomy" id="58351"/>
    <lineage>
        <taxon>Bacteria</taxon>
        <taxon>Bacillati</taxon>
        <taxon>Actinomycetota</taxon>
        <taxon>Actinomycetes</taxon>
        <taxon>Kitasatosporales</taxon>
        <taxon>Streptomycetaceae</taxon>
        <taxon>Kitasatospora</taxon>
    </lineage>
</organism>
<sequence>MDEQLSGSRLLAVSGLRNLRDLGGLGAVRPGLLYRSAWLGELTEEGARVLAKFGLRTVFDLRDPIDLVDRPDRTYDLDVVLANFPILPQDGSYHYGTPATQTYALMVDTGGPRFVAALRRLLEPRTLPALVHCAIGRDRTGILIALLLELLGVPEDEIVADYLLSNEGLGVLDGPLEYVDPEGVTRLTKAVPGELLTGALERIRERHGSAEGYLLAHGLNAAEITDLRALLRD</sequence>
<dbReference type="RefSeq" id="WP_184936216.1">
    <property type="nucleotide sequence ID" value="NZ_JACHJV010000001.1"/>
</dbReference>
<name>A0A7W7VVC1_KITKI</name>
<evidence type="ECO:0000256" key="1">
    <source>
        <dbReference type="ARBA" id="ARBA00009580"/>
    </source>
</evidence>
<dbReference type="EMBL" id="JACHJV010000001">
    <property type="protein sequence ID" value="MBB4924237.1"/>
    <property type="molecule type" value="Genomic_DNA"/>
</dbReference>
<evidence type="ECO:0000313" key="4">
    <source>
        <dbReference type="Proteomes" id="UP000540506"/>
    </source>
</evidence>
<dbReference type="InterPro" id="IPR016130">
    <property type="entry name" value="Tyr_Pase_AS"/>
</dbReference>
<dbReference type="PROSITE" id="PS00383">
    <property type="entry name" value="TYR_PHOSPHATASE_1"/>
    <property type="match status" value="1"/>
</dbReference>
<accession>A0A7W7VVC1</accession>